<dbReference type="Gene3D" id="3.40.1440.10">
    <property type="entry name" value="GIY-YIG endonuclease"/>
    <property type="match status" value="1"/>
</dbReference>
<dbReference type="PANTHER" id="PTHR30231:SF37">
    <property type="entry name" value="EXODEOXYRIBONUCLEASE 10"/>
    <property type="match status" value="1"/>
</dbReference>
<dbReference type="NCBIfam" id="TIGR00573">
    <property type="entry name" value="dnaq"/>
    <property type="match status" value="1"/>
</dbReference>
<proteinExistence type="predicted"/>
<dbReference type="Pfam" id="PF00929">
    <property type="entry name" value="RNase_T"/>
    <property type="match status" value="1"/>
</dbReference>
<accession>A0A3A3G5G3</accession>
<evidence type="ECO:0000313" key="7">
    <source>
        <dbReference type="Proteomes" id="UP000265955"/>
    </source>
</evidence>
<evidence type="ECO:0000313" key="6">
    <source>
        <dbReference type="EMBL" id="RJF97365.1"/>
    </source>
</evidence>
<dbReference type="Proteomes" id="UP000265955">
    <property type="component" value="Unassembled WGS sequence"/>
</dbReference>
<dbReference type="InterPro" id="IPR006054">
    <property type="entry name" value="DnaQ"/>
</dbReference>
<dbReference type="RefSeq" id="WP_119767316.1">
    <property type="nucleotide sequence ID" value="NZ_QYUO01000001.1"/>
</dbReference>
<sequence length="466" mass="52931">MSGRKFPRLAFVDLETTGGTATEDRITEVGIIEVDETGVREWSSLVNPGVRIPEFIQSLTGISNAMVQDAPPFAEIADEVAARLADRVFIAHNARFDYGFLKSEFRRTGHAFQPPVLCTVRLSRKLFPGFARHNLDTLAERHRLHVTERHRALGDAQLIWQFWQRIHEEHPMETIDEVVGKLISRPGLPSRLDVLQIESMPFTHGVYLFYGENDLPLYIGKANNLRRRVLSHFSGNPMSAREQQLSQQVQRVEWIETSGELGALLQEVALVKQWKPAYHHKLRDNDEVCSWRLAMRRGRLQPMLITTDDLFFGIDPDLFGLYGDAGKANEAMRAIADAHGLCHVLLGLEKSRGNKACFASQVGKCYGACVGKETLEAHNERVLAALNHLRIQAWPFSGAVGIREKDTFHVVDCWSYLGAARTGEEIELLLQKGRHRFDRDVYQIARKWLTKPDVQIVDLHQLKVNF</sequence>
<dbReference type="EC" id="2.7.7.7" evidence="1"/>
<dbReference type="CDD" id="cd06127">
    <property type="entry name" value="DEDDh"/>
    <property type="match status" value="1"/>
</dbReference>
<dbReference type="InterPro" id="IPR035901">
    <property type="entry name" value="GIY-YIG_endonuc_sf"/>
</dbReference>
<dbReference type="PROSITE" id="PS50164">
    <property type="entry name" value="GIY_YIG"/>
    <property type="match status" value="1"/>
</dbReference>
<organism evidence="6 7">
    <name type="scientific">Noviherbaspirillum saxi</name>
    <dbReference type="NCBI Taxonomy" id="2320863"/>
    <lineage>
        <taxon>Bacteria</taxon>
        <taxon>Pseudomonadati</taxon>
        <taxon>Pseudomonadota</taxon>
        <taxon>Betaproteobacteria</taxon>
        <taxon>Burkholderiales</taxon>
        <taxon>Oxalobacteraceae</taxon>
        <taxon>Noviherbaspirillum</taxon>
    </lineage>
</organism>
<dbReference type="Pfam" id="PF01541">
    <property type="entry name" value="GIY-YIG"/>
    <property type="match status" value="1"/>
</dbReference>
<evidence type="ECO:0000256" key="1">
    <source>
        <dbReference type="ARBA" id="ARBA00012417"/>
    </source>
</evidence>
<dbReference type="SMART" id="SM00479">
    <property type="entry name" value="EXOIII"/>
    <property type="match status" value="1"/>
</dbReference>
<dbReference type="GO" id="GO:0005829">
    <property type="term" value="C:cytosol"/>
    <property type="evidence" value="ECO:0007669"/>
    <property type="project" value="TreeGrafter"/>
</dbReference>
<evidence type="ECO:0000256" key="2">
    <source>
        <dbReference type="ARBA" id="ARBA00025483"/>
    </source>
</evidence>
<name>A0A3A3G5G3_9BURK</name>
<reference evidence="7" key="1">
    <citation type="submission" date="2018-09" db="EMBL/GenBank/DDBJ databases">
        <authorList>
            <person name="Zhu H."/>
        </authorList>
    </citation>
    <scope>NUCLEOTIDE SEQUENCE [LARGE SCALE GENOMIC DNA]</scope>
    <source>
        <strain evidence="7">K1R23-30</strain>
    </source>
</reference>
<dbReference type="EMBL" id="QYUO01000001">
    <property type="protein sequence ID" value="RJF97365.1"/>
    <property type="molecule type" value="Genomic_DNA"/>
</dbReference>
<feature type="domain" description="GIY-YIG" evidence="5">
    <location>
        <begin position="202"/>
        <end position="280"/>
    </location>
</feature>
<dbReference type="InterPro" id="IPR047296">
    <property type="entry name" value="GIY-YIG_UvrC_Cho"/>
</dbReference>
<dbReference type="GO" id="GO:0003887">
    <property type="term" value="F:DNA-directed DNA polymerase activity"/>
    <property type="evidence" value="ECO:0007669"/>
    <property type="project" value="UniProtKB-EC"/>
</dbReference>
<comment type="subunit">
    <text evidence="3">DNA polymerase III contains a core (composed of alpha, epsilon and theta chains) that associates with a tau subunit. This core dimerizes to form the POLIII' complex. PolIII' associates with the gamma complex (composed of gamma, delta, delta', psi and chi chains) and with the beta chain to form the complete DNA polymerase III complex.</text>
</comment>
<comment type="function">
    <text evidence="2">DNA polymerase III is a complex, multichain enzyme responsible for most of the replicative synthesis in bacteria. The epsilon subunit contain the editing function and is a proofreading 3'-5' exonuclease.</text>
</comment>
<dbReference type="FunFam" id="3.30.420.10:FF:000045">
    <property type="entry name" value="3'-5' exonuclease DinG"/>
    <property type="match status" value="1"/>
</dbReference>
<dbReference type="Gene3D" id="3.30.420.10">
    <property type="entry name" value="Ribonuclease H-like superfamily/Ribonuclease H"/>
    <property type="match status" value="1"/>
</dbReference>
<gene>
    <name evidence="6" type="ORF">D3871_01575</name>
</gene>
<dbReference type="SUPFAM" id="SSF53098">
    <property type="entry name" value="Ribonuclease H-like"/>
    <property type="match status" value="1"/>
</dbReference>
<dbReference type="InterPro" id="IPR013520">
    <property type="entry name" value="Ribonucl_H"/>
</dbReference>
<evidence type="ECO:0000259" key="5">
    <source>
        <dbReference type="PROSITE" id="PS50164"/>
    </source>
</evidence>
<protein>
    <recommendedName>
        <fullName evidence="1">DNA-directed DNA polymerase</fullName>
        <ecNumber evidence="1">2.7.7.7</ecNumber>
    </recommendedName>
</protein>
<dbReference type="InterPro" id="IPR036397">
    <property type="entry name" value="RNaseH_sf"/>
</dbReference>
<dbReference type="PANTHER" id="PTHR30231">
    <property type="entry name" value="DNA POLYMERASE III SUBUNIT EPSILON"/>
    <property type="match status" value="1"/>
</dbReference>
<dbReference type="SUPFAM" id="SSF82771">
    <property type="entry name" value="GIY-YIG endonuclease"/>
    <property type="match status" value="1"/>
</dbReference>
<dbReference type="AlphaFoldDB" id="A0A3A3G5G3"/>
<comment type="caution">
    <text evidence="6">The sequence shown here is derived from an EMBL/GenBank/DDBJ whole genome shotgun (WGS) entry which is preliminary data.</text>
</comment>
<dbReference type="InterPro" id="IPR000305">
    <property type="entry name" value="GIY-YIG_endonuc"/>
</dbReference>
<dbReference type="InterPro" id="IPR012337">
    <property type="entry name" value="RNaseH-like_sf"/>
</dbReference>
<dbReference type="OrthoDB" id="9804290at2"/>
<evidence type="ECO:0000256" key="4">
    <source>
        <dbReference type="ARBA" id="ARBA00049244"/>
    </source>
</evidence>
<evidence type="ECO:0000256" key="3">
    <source>
        <dbReference type="ARBA" id="ARBA00026073"/>
    </source>
</evidence>
<dbReference type="GO" id="GO:0003677">
    <property type="term" value="F:DNA binding"/>
    <property type="evidence" value="ECO:0007669"/>
    <property type="project" value="InterPro"/>
</dbReference>
<dbReference type="SMART" id="SM00465">
    <property type="entry name" value="GIYc"/>
    <property type="match status" value="1"/>
</dbReference>
<keyword evidence="7" id="KW-1185">Reference proteome</keyword>
<dbReference type="CDD" id="cd10434">
    <property type="entry name" value="GIY-YIG_UvrC_Cho"/>
    <property type="match status" value="1"/>
</dbReference>
<dbReference type="GO" id="GO:0008408">
    <property type="term" value="F:3'-5' exonuclease activity"/>
    <property type="evidence" value="ECO:0007669"/>
    <property type="project" value="TreeGrafter"/>
</dbReference>
<dbReference type="GO" id="GO:0045004">
    <property type="term" value="P:DNA replication proofreading"/>
    <property type="evidence" value="ECO:0007669"/>
    <property type="project" value="TreeGrafter"/>
</dbReference>
<dbReference type="GO" id="GO:0006289">
    <property type="term" value="P:nucleotide-excision repair"/>
    <property type="evidence" value="ECO:0007669"/>
    <property type="project" value="InterPro"/>
</dbReference>
<comment type="catalytic activity">
    <reaction evidence="4">
        <text>DNA(n) + a 2'-deoxyribonucleoside 5'-triphosphate = DNA(n+1) + diphosphate</text>
        <dbReference type="Rhea" id="RHEA:22508"/>
        <dbReference type="Rhea" id="RHEA-COMP:17339"/>
        <dbReference type="Rhea" id="RHEA-COMP:17340"/>
        <dbReference type="ChEBI" id="CHEBI:33019"/>
        <dbReference type="ChEBI" id="CHEBI:61560"/>
        <dbReference type="ChEBI" id="CHEBI:173112"/>
        <dbReference type="EC" id="2.7.7.7"/>
    </reaction>
</comment>